<keyword evidence="2" id="KW-0812">Transmembrane</keyword>
<feature type="transmembrane region" description="Helical" evidence="2">
    <location>
        <begin position="236"/>
        <end position="258"/>
    </location>
</feature>
<feature type="transmembrane region" description="Helical" evidence="2">
    <location>
        <begin position="109"/>
        <end position="131"/>
    </location>
</feature>
<proteinExistence type="predicted"/>
<feature type="transmembrane region" description="Helical" evidence="2">
    <location>
        <begin position="176"/>
        <end position="199"/>
    </location>
</feature>
<feature type="region of interest" description="Disordered" evidence="1">
    <location>
        <begin position="1"/>
        <end position="45"/>
    </location>
</feature>
<name>A0ABP3CC94_9MICO</name>
<feature type="transmembrane region" description="Helical" evidence="2">
    <location>
        <begin position="77"/>
        <end position="97"/>
    </location>
</feature>
<evidence type="ECO:0000256" key="1">
    <source>
        <dbReference type="SAM" id="MobiDB-lite"/>
    </source>
</evidence>
<organism evidence="3 4">
    <name type="scientific">Brevibacterium metallidurans</name>
    <dbReference type="NCBI Taxonomy" id="1482676"/>
    <lineage>
        <taxon>Bacteria</taxon>
        <taxon>Bacillati</taxon>
        <taxon>Actinomycetota</taxon>
        <taxon>Actinomycetes</taxon>
        <taxon>Micrococcales</taxon>
        <taxon>Brevibacteriaceae</taxon>
        <taxon>Brevibacterium</taxon>
    </lineage>
</organism>
<accession>A0ABP3CC94</accession>
<keyword evidence="4" id="KW-1185">Reference proteome</keyword>
<feature type="region of interest" description="Disordered" evidence="1">
    <location>
        <begin position="280"/>
        <end position="388"/>
    </location>
</feature>
<evidence type="ECO:0000256" key="2">
    <source>
        <dbReference type="SAM" id="Phobius"/>
    </source>
</evidence>
<dbReference type="RefSeq" id="WP_339393938.1">
    <property type="nucleotide sequence ID" value="NZ_BAAAAF010000022.1"/>
</dbReference>
<evidence type="ECO:0000313" key="4">
    <source>
        <dbReference type="Proteomes" id="UP001498238"/>
    </source>
</evidence>
<gene>
    <name evidence="3" type="ORF">NCCP602_32750</name>
</gene>
<feature type="transmembrane region" description="Helical" evidence="2">
    <location>
        <begin position="206"/>
        <end position="230"/>
    </location>
</feature>
<protein>
    <submittedName>
        <fullName evidence="3">Uncharacterized protein</fullName>
    </submittedName>
</protein>
<reference evidence="3 4" key="1">
    <citation type="submission" date="2024-01" db="EMBL/GenBank/DDBJ databases">
        <title>Characterization of antibiotic resistant novel bacterial strains and their environmental applications.</title>
        <authorList>
            <person name="Manzoor S."/>
            <person name="Abbas S."/>
            <person name="Arshad M."/>
            <person name="Ahmed I."/>
        </authorList>
    </citation>
    <scope>NUCLEOTIDE SEQUENCE [LARGE SCALE GENOMIC DNA]</scope>
    <source>
        <strain evidence="3 4">NCCP-602</strain>
    </source>
</reference>
<feature type="transmembrane region" description="Helical" evidence="2">
    <location>
        <begin position="143"/>
        <end position="164"/>
    </location>
</feature>
<comment type="caution">
    <text evidence="3">The sequence shown here is derived from an EMBL/GenBank/DDBJ whole genome shotgun (WGS) entry which is preliminary data.</text>
</comment>
<keyword evidence="2" id="KW-0472">Membrane</keyword>
<dbReference type="EMBL" id="BAAAAF010000022">
    <property type="protein sequence ID" value="GAA0037313.1"/>
    <property type="molecule type" value="Genomic_DNA"/>
</dbReference>
<evidence type="ECO:0000313" key="3">
    <source>
        <dbReference type="EMBL" id="GAA0037313.1"/>
    </source>
</evidence>
<feature type="compositionally biased region" description="Polar residues" evidence="1">
    <location>
        <begin position="364"/>
        <end position="376"/>
    </location>
</feature>
<sequence>MSDQRPYDTQPGGPWSQPDGGWNQPAAGPAQPTVDSGRWSQPAGYPQPQIAAPGPAVSVASDVGAVQPNTPGWLSRFLLWGGIIVLSLPSLIVMPILMSTSAFEYMSVYSFIGVFAGILALLLAAAAFVFARNTNWARRLIGGGIYVFAGIISMVVSPLLSRLLSEATYRYDSGVWLTSLVFGLFSAIILASKLVGWCIARNRRWWVLLVAAGCGLVVPMVSSLGQMVVFTSGAPFWLGSGLIQGISLVLIFGALGLLHLLGGLRGGSVPVVTQPTFGESRQVRSAQGVQAGPGLGNPQAYGPVDHPYEQQPFGAQPPNSQPGSAQAHYGGSQPVASQPGYAPPQHGNSQSPARRSEQFRPPQDSGQKGSHSTQAAPSDFQPPRRPRH</sequence>
<dbReference type="Proteomes" id="UP001498238">
    <property type="component" value="Unassembled WGS sequence"/>
</dbReference>
<keyword evidence="2" id="KW-1133">Transmembrane helix</keyword>